<name>A0A9X2FAN3_9BACT</name>
<dbReference type="EMBL" id="JAMXLR010000038">
    <property type="protein sequence ID" value="MCO6044723.1"/>
    <property type="molecule type" value="Genomic_DNA"/>
</dbReference>
<dbReference type="Proteomes" id="UP001155241">
    <property type="component" value="Unassembled WGS sequence"/>
</dbReference>
<dbReference type="AlphaFoldDB" id="A0A9X2FAN3"/>
<evidence type="ECO:0000313" key="3">
    <source>
        <dbReference type="Proteomes" id="UP001155241"/>
    </source>
</evidence>
<dbReference type="GO" id="GO:0000272">
    <property type="term" value="P:polysaccharide catabolic process"/>
    <property type="evidence" value="ECO:0007669"/>
    <property type="project" value="InterPro"/>
</dbReference>
<gene>
    <name evidence="2" type="ORF">NG895_12470</name>
</gene>
<dbReference type="RefSeq" id="WP_252852839.1">
    <property type="nucleotide sequence ID" value="NZ_JAMXLR010000038.1"/>
</dbReference>
<dbReference type="PROSITE" id="PS00018">
    <property type="entry name" value="EF_HAND_1"/>
    <property type="match status" value="1"/>
</dbReference>
<evidence type="ECO:0000256" key="1">
    <source>
        <dbReference type="SAM" id="SignalP"/>
    </source>
</evidence>
<dbReference type="InterPro" id="IPR036439">
    <property type="entry name" value="Dockerin_dom_sf"/>
</dbReference>
<keyword evidence="1" id="KW-0732">Signal</keyword>
<keyword evidence="3" id="KW-1185">Reference proteome</keyword>
<comment type="caution">
    <text evidence="2">The sequence shown here is derived from an EMBL/GenBank/DDBJ whole genome shotgun (WGS) entry which is preliminary data.</text>
</comment>
<accession>A0A9X2FAN3</accession>
<feature type="signal peptide" evidence="1">
    <location>
        <begin position="1"/>
        <end position="27"/>
    </location>
</feature>
<sequence>MKQCSAIAWTPCAIAFALLALAGPRLAHGQFNVTWQGPNNGQWWEDSNWPPPAGGTEGVEPLAEFAEQAIIDNDTTAVVSRAADTNIDPDEGNPGGVKLGPTAGTSGGLRIVSGGTLTVDAGIYDDGIVITTTDGFVDAGQSGTGTLTVLGGGTLNSVGIRSGGESTSSINLGDSSGLTATVSTGFAELARTTRVVGPNVNFNATNGIQFTGEHTLIAEITHQTNHSALKTPALAQLGGTLRPEFNGVTPQVNDEWTLIDAGFTYGDFDALDLSALPALGPAQAYRIKRDSGGNGDLVKLAVDQLLTLVIDRESGAATITNEGSAAVAIDGYSILSPSGGLTGTWNSLANQGTAGWQEATPTANALNELSDSATLNVTGASPASVGTPYEAVFPAFGVDPDDIEFEFTLDGDVAQGLVEYTGTKVNNNLAIIVDPSTGEVQFKNDSPFDVAIDGYSIYSTSGSLNVDDSNWNSLSDAGITGWREASPVSTVASELNPDGSLLLGGFDAYEFGTLFDSMGTQDLVFEFVMEGEDTPRQGAVVYAEIIELPGDYNEDGKVDIADYTVWRNNLGSAVTLPNEGDGVTPGQVTAEDYAFWKSNFGASASAAAVSTSGVPEPLSLQLLALLAMVGACVCRTKKSALPFSASSVKHRGSALAGLLLAFAVSAPFSQAAVVIDEDFEGETGLPTGWVLVDNNPGTADPSFSILTGHDGSGGDLGQSGHIGDMIDGVPGPGQPTGGWFQAPSTVNASTSWELSFDIKFGFPAEGTADDSAIVFGDLDNRNYYTLVITEVAGNNDLLYLLNDDRQGNTDSGTPVVGTDGFASGLVENTWYSGTLTYDSVMQGLSFQLVDPATDSSLGSFATKLNGTHMVLNSTTAMFETVNPALSGDVQFGFGTLNDNGTYDNIVLETISTAPGDVDGDGVADIDDFNIIRDNFRQSASSRSDGDLTGDGFVDFYDYRQWSETQPGSVVAAVAHTIPEPTTALLLLTAFGLLASCPVARRVHKADT</sequence>
<evidence type="ECO:0008006" key="4">
    <source>
        <dbReference type="Google" id="ProtNLM"/>
    </source>
</evidence>
<feature type="chain" id="PRO_5040931065" description="PEP-CTERM protein-sorting domain-containing protein" evidence="1">
    <location>
        <begin position="28"/>
        <end position="1007"/>
    </location>
</feature>
<proteinExistence type="predicted"/>
<evidence type="ECO:0000313" key="2">
    <source>
        <dbReference type="EMBL" id="MCO6044723.1"/>
    </source>
</evidence>
<dbReference type="InterPro" id="IPR018247">
    <property type="entry name" value="EF_Hand_1_Ca_BS"/>
</dbReference>
<reference evidence="2" key="1">
    <citation type="submission" date="2022-06" db="EMBL/GenBank/DDBJ databases">
        <title>Aeoliella straminimaris, a novel planctomycete from sediments.</title>
        <authorList>
            <person name="Vitorino I.R."/>
            <person name="Lage O.M."/>
        </authorList>
    </citation>
    <scope>NUCLEOTIDE SEQUENCE</scope>
    <source>
        <strain evidence="2">ICT_H6.2</strain>
    </source>
</reference>
<dbReference type="Gene3D" id="1.10.1330.10">
    <property type="entry name" value="Dockerin domain"/>
    <property type="match status" value="2"/>
</dbReference>
<organism evidence="2 3">
    <name type="scientific">Aeoliella straminimaris</name>
    <dbReference type="NCBI Taxonomy" id="2954799"/>
    <lineage>
        <taxon>Bacteria</taxon>
        <taxon>Pseudomonadati</taxon>
        <taxon>Planctomycetota</taxon>
        <taxon>Planctomycetia</taxon>
        <taxon>Pirellulales</taxon>
        <taxon>Lacipirellulaceae</taxon>
        <taxon>Aeoliella</taxon>
    </lineage>
</organism>
<protein>
    <recommendedName>
        <fullName evidence="4">PEP-CTERM protein-sorting domain-containing protein</fullName>
    </recommendedName>
</protein>